<feature type="region of interest" description="Disordered" evidence="1">
    <location>
        <begin position="16"/>
        <end position="88"/>
    </location>
</feature>
<feature type="region of interest" description="Disordered" evidence="1">
    <location>
        <begin position="129"/>
        <end position="165"/>
    </location>
</feature>
<organism evidence="2">
    <name type="scientific">Chromera velia CCMP2878</name>
    <dbReference type="NCBI Taxonomy" id="1169474"/>
    <lineage>
        <taxon>Eukaryota</taxon>
        <taxon>Sar</taxon>
        <taxon>Alveolata</taxon>
        <taxon>Colpodellida</taxon>
        <taxon>Chromeraceae</taxon>
        <taxon>Chromera</taxon>
    </lineage>
</organism>
<feature type="compositionally biased region" description="Low complexity" evidence="1">
    <location>
        <begin position="73"/>
        <end position="88"/>
    </location>
</feature>
<accession>A0A0G4H1J2</accession>
<evidence type="ECO:0000313" key="2">
    <source>
        <dbReference type="EMBL" id="CEM37367.1"/>
    </source>
</evidence>
<feature type="region of interest" description="Disordered" evidence="1">
    <location>
        <begin position="257"/>
        <end position="314"/>
    </location>
</feature>
<dbReference type="AlphaFoldDB" id="A0A0G4H1J2"/>
<reference evidence="2" key="1">
    <citation type="submission" date="2014-11" db="EMBL/GenBank/DDBJ databases">
        <authorList>
            <person name="Otto D Thomas"/>
            <person name="Naeem Raeece"/>
        </authorList>
    </citation>
    <scope>NUCLEOTIDE SEQUENCE</scope>
</reference>
<dbReference type="VEuPathDB" id="CryptoDB:Cvel_24277"/>
<sequence>MLGTLYSSYLHQLTNSLPVQGPSPFQSQNPNSLSTGEPSRTSPNYPLGGPPQPPPAVFPTPFSLFTPRPPQPAAAAANQETPVTTPHTPVRTPNLSAMPAIQTILVPAAAAAAAAAPPPIIQAAPEETPWAAPSFGPVHATGSSTGSPAPPLTPTLSPSQENPFGGPLSLFGSRTPSTQNPYLRPIGGMTEGTYPTYPTYPSLFPTGSPLTVEQPTPPPEDRPREVDLSVDLLATPSPPGTIDLSGFNLVGGGRGGVRGAGYNLRGDPPPFARQENQPPANLPPFATQATPPPSSMQGASGSSSSSSSSGLRWHWEAGYRAIEKK</sequence>
<protein>
    <submittedName>
        <fullName evidence="2">Uncharacterized protein</fullName>
    </submittedName>
</protein>
<gene>
    <name evidence="2" type="ORF">Cvel_24277</name>
</gene>
<feature type="compositionally biased region" description="Pro residues" evidence="1">
    <location>
        <begin position="48"/>
        <end position="58"/>
    </location>
</feature>
<evidence type="ECO:0000256" key="1">
    <source>
        <dbReference type="SAM" id="MobiDB-lite"/>
    </source>
</evidence>
<feature type="compositionally biased region" description="Low complexity" evidence="1">
    <location>
        <begin position="295"/>
        <end position="310"/>
    </location>
</feature>
<proteinExistence type="predicted"/>
<name>A0A0G4H1J2_9ALVE</name>
<feature type="compositionally biased region" description="Polar residues" evidence="1">
    <location>
        <begin position="16"/>
        <end position="42"/>
    </location>
</feature>
<dbReference type="EMBL" id="CDMZ01001771">
    <property type="protein sequence ID" value="CEM37367.1"/>
    <property type="molecule type" value="Genomic_DNA"/>
</dbReference>
<feature type="region of interest" description="Disordered" evidence="1">
    <location>
        <begin position="205"/>
        <end position="224"/>
    </location>
</feature>